<protein>
    <recommendedName>
        <fullName evidence="3">DUF5678 domain-containing protein</fullName>
    </recommendedName>
</protein>
<dbReference type="EMBL" id="PRLM01000006">
    <property type="protein sequence ID" value="RYC74468.1"/>
    <property type="molecule type" value="Genomic_DNA"/>
</dbReference>
<reference evidence="1 2" key="1">
    <citation type="journal article" date="2018" name="bioRxiv">
        <title>Evidence of independent acquisition and adaption of ultra-small bacteria to human hosts across the highly diverse yet reduced genomes of the phylum Saccharibacteria.</title>
        <authorList>
            <person name="McLean J.S."/>
            <person name="Bor B."/>
            <person name="To T.T."/>
            <person name="Liu Q."/>
            <person name="Kearns K.A."/>
            <person name="Solden L.M."/>
            <person name="Wrighton K.C."/>
            <person name="He X."/>
            <person name="Shi W."/>
        </authorList>
    </citation>
    <scope>NUCLEOTIDE SEQUENCE [LARGE SCALE GENOMIC DNA]</scope>
    <source>
        <strain evidence="1 2">TM7_G3_2_Rum_HOT_351B</strain>
    </source>
</reference>
<dbReference type="Proteomes" id="UP001191019">
    <property type="component" value="Unassembled WGS sequence"/>
</dbReference>
<proteinExistence type="predicted"/>
<evidence type="ECO:0008006" key="3">
    <source>
        <dbReference type="Google" id="ProtNLM"/>
    </source>
</evidence>
<dbReference type="RefSeq" id="WP_129735276.1">
    <property type="nucleotide sequence ID" value="NZ_PRLM01000006.1"/>
</dbReference>
<sequence>MANRNKHLNPNQIYNPLRCWVGDSHKIIYNTREEAELAAKVAEYDHHSGPLAIYKCEYGDHYHLSST</sequence>
<evidence type="ECO:0000313" key="1">
    <source>
        <dbReference type="EMBL" id="RYC74468.1"/>
    </source>
</evidence>
<comment type="caution">
    <text evidence="1">The sequence shown here is derived from an EMBL/GenBank/DDBJ whole genome shotgun (WGS) entry which is preliminary data.</text>
</comment>
<keyword evidence="2" id="KW-1185">Reference proteome</keyword>
<gene>
    <name evidence="1" type="ORF">G3RUM_00623</name>
</gene>
<evidence type="ECO:0000313" key="2">
    <source>
        <dbReference type="Proteomes" id="UP001191019"/>
    </source>
</evidence>
<accession>A0ABY0FMQ4</accession>
<name>A0ABY0FMQ4_9BACT</name>
<organism evidence="1 2">
    <name type="scientific">Candidatus Nanosyncoccus alces</name>
    <dbReference type="NCBI Taxonomy" id="2171997"/>
    <lineage>
        <taxon>Bacteria</taxon>
        <taxon>Candidatus Saccharimonadota</taxon>
        <taxon>Candidatus Nanosyncoccalia</taxon>
        <taxon>Candidatus Nanosyncoccales</taxon>
        <taxon>Candidatus Nanosyncoccaceae</taxon>
        <taxon>Candidatus Nanosyncoccus</taxon>
    </lineage>
</organism>
<reference evidence="1 2" key="2">
    <citation type="journal article" date="2020" name="Cell Rep.">
        <title>Acquisition and Adaptation of Ultra-small Parasitic Reduced Genome Bacteria to Mammalian Hosts.</title>
        <authorList>
            <person name="McLean J.S."/>
            <person name="Bor B."/>
            <person name="Kerns K.A."/>
            <person name="Liu Q."/>
            <person name="To T.T."/>
            <person name="Solden L."/>
            <person name="Hendrickson E.L."/>
            <person name="Wrighton K."/>
            <person name="Shi W."/>
            <person name="He X."/>
        </authorList>
    </citation>
    <scope>NUCLEOTIDE SEQUENCE [LARGE SCALE GENOMIC DNA]</scope>
    <source>
        <strain evidence="1 2">TM7_G3_2_Rum_HOT_351B</strain>
    </source>
</reference>